<evidence type="ECO:0000256" key="7">
    <source>
        <dbReference type="ARBA" id="ARBA00049024"/>
    </source>
</evidence>
<dbReference type="Gene3D" id="3.40.309.10">
    <property type="entry name" value="Aldehyde Dehydrogenase, Chain A, domain 2"/>
    <property type="match status" value="1"/>
</dbReference>
<gene>
    <name evidence="9" type="ORF">METZ01_LOCUS65466</name>
</gene>
<dbReference type="InterPro" id="IPR000965">
    <property type="entry name" value="GPR_dom"/>
</dbReference>
<reference evidence="9" key="1">
    <citation type="submission" date="2018-05" db="EMBL/GenBank/DDBJ databases">
        <authorList>
            <person name="Lanie J.A."/>
            <person name="Ng W.-L."/>
            <person name="Kazmierczak K.M."/>
            <person name="Andrzejewski T.M."/>
            <person name="Davidsen T.M."/>
            <person name="Wayne K.J."/>
            <person name="Tettelin H."/>
            <person name="Glass J.I."/>
            <person name="Rusch D."/>
            <person name="Podicherti R."/>
            <person name="Tsui H.-C.T."/>
            <person name="Winkler M.E."/>
        </authorList>
    </citation>
    <scope>NUCLEOTIDE SEQUENCE</scope>
</reference>
<dbReference type="EC" id="1.2.1.41" evidence="2"/>
<dbReference type="InterPro" id="IPR015590">
    <property type="entry name" value="Aldehyde_DH_dom"/>
</dbReference>
<dbReference type="CDD" id="cd07079">
    <property type="entry name" value="ALDH_F18-19_ProA-GPR"/>
    <property type="match status" value="1"/>
</dbReference>
<dbReference type="PROSITE" id="PS01223">
    <property type="entry name" value="PROA"/>
    <property type="match status" value="1"/>
</dbReference>
<evidence type="ECO:0000259" key="8">
    <source>
        <dbReference type="Pfam" id="PF00171"/>
    </source>
</evidence>
<evidence type="ECO:0000256" key="6">
    <source>
        <dbReference type="ARBA" id="ARBA00023002"/>
    </source>
</evidence>
<dbReference type="GO" id="GO:0050661">
    <property type="term" value="F:NADP binding"/>
    <property type="evidence" value="ECO:0007669"/>
    <property type="project" value="InterPro"/>
</dbReference>
<comment type="pathway">
    <text evidence="1">Amino-acid biosynthesis; L-proline biosynthesis; L-glutamate 5-semialdehyde from L-glutamate: step 2/2.</text>
</comment>
<dbReference type="Gene3D" id="3.40.605.10">
    <property type="entry name" value="Aldehyde Dehydrogenase, Chain A, domain 1"/>
    <property type="match status" value="1"/>
</dbReference>
<dbReference type="InterPro" id="IPR016163">
    <property type="entry name" value="Ald_DH_C"/>
</dbReference>
<dbReference type="GO" id="GO:0004350">
    <property type="term" value="F:glutamate-5-semialdehyde dehydrogenase activity"/>
    <property type="evidence" value="ECO:0007669"/>
    <property type="project" value="UniProtKB-EC"/>
</dbReference>
<dbReference type="EMBL" id="UINC01004208">
    <property type="protein sequence ID" value="SVA12612.1"/>
    <property type="molecule type" value="Genomic_DNA"/>
</dbReference>
<evidence type="ECO:0000256" key="1">
    <source>
        <dbReference type="ARBA" id="ARBA00004985"/>
    </source>
</evidence>
<evidence type="ECO:0000256" key="5">
    <source>
        <dbReference type="ARBA" id="ARBA00022857"/>
    </source>
</evidence>
<dbReference type="GO" id="GO:0055129">
    <property type="term" value="P:L-proline biosynthetic process"/>
    <property type="evidence" value="ECO:0007669"/>
    <property type="project" value="UniProtKB-UniPathway"/>
</dbReference>
<keyword evidence="4" id="KW-0641">Proline biosynthesis</keyword>
<evidence type="ECO:0000313" key="9">
    <source>
        <dbReference type="EMBL" id="SVA12612.1"/>
    </source>
</evidence>
<dbReference type="InterPro" id="IPR016161">
    <property type="entry name" value="Ald_DH/histidinol_DH"/>
</dbReference>
<dbReference type="AlphaFoldDB" id="A0A381T8W4"/>
<dbReference type="InterPro" id="IPR016162">
    <property type="entry name" value="Ald_DH_N"/>
</dbReference>
<dbReference type="FunFam" id="3.40.309.10:FF:000006">
    <property type="entry name" value="Gamma-glutamyl phosphate reductase"/>
    <property type="match status" value="1"/>
</dbReference>
<name>A0A381T8W4_9ZZZZ</name>
<dbReference type="PANTHER" id="PTHR11063:SF8">
    <property type="entry name" value="DELTA-1-PYRROLINE-5-CARBOXYLATE SYNTHASE"/>
    <property type="match status" value="1"/>
</dbReference>
<feature type="non-terminal residue" evidence="9">
    <location>
        <position position="1"/>
    </location>
</feature>
<evidence type="ECO:0000256" key="3">
    <source>
        <dbReference type="ARBA" id="ARBA00022605"/>
    </source>
</evidence>
<organism evidence="9">
    <name type="scientific">marine metagenome</name>
    <dbReference type="NCBI Taxonomy" id="408172"/>
    <lineage>
        <taxon>unclassified sequences</taxon>
        <taxon>metagenomes</taxon>
        <taxon>ecological metagenomes</taxon>
    </lineage>
</organism>
<dbReference type="HAMAP" id="MF_00412">
    <property type="entry name" value="ProA"/>
    <property type="match status" value="1"/>
</dbReference>
<keyword evidence="3" id="KW-0028">Amino-acid biosynthesis</keyword>
<keyword evidence="6" id="KW-0560">Oxidoreductase</keyword>
<dbReference type="SUPFAM" id="SSF53720">
    <property type="entry name" value="ALDH-like"/>
    <property type="match status" value="1"/>
</dbReference>
<comment type="catalytic activity">
    <reaction evidence="7">
        <text>L-glutamate 5-semialdehyde + phosphate + NADP(+) = L-glutamyl 5-phosphate + NADPH + H(+)</text>
        <dbReference type="Rhea" id="RHEA:19541"/>
        <dbReference type="ChEBI" id="CHEBI:15378"/>
        <dbReference type="ChEBI" id="CHEBI:43474"/>
        <dbReference type="ChEBI" id="CHEBI:57783"/>
        <dbReference type="ChEBI" id="CHEBI:58066"/>
        <dbReference type="ChEBI" id="CHEBI:58274"/>
        <dbReference type="ChEBI" id="CHEBI:58349"/>
        <dbReference type="EC" id="1.2.1.41"/>
    </reaction>
</comment>
<sequence>VDSKDINKYIEDLAVKAKSAASLISSIETKKKDSALNTMAEIISERKEQILQANYQDIEEAKDQNISPHLLERLELNESRIDSMVLGLKNIAKLPDPIGNITKLKSTPSGIRVRKMRVPIGVIGIIYESRPNVTADAAALCFKSGNSCILRGGSESLRSNIEISQCLIDALEENKLPKSSVNLIKTSDREAVRMLLSQEESLDLIIPRGGKNLIKSVLENTKIPVLRHLDGICHVFIDKDAEVQKALDISINAKTYRYSICGAMETLLIHKNIAKEVLPKLGKLFFEKEVELRGCKQTIKLIDASEATEQDWVSEYLAPILCIRIVESLDAAIKHINKYGSAHTDSIVTENNERAQIFLKSVDSSSVMHNLPTCWADGFEYGLGAEIGISTDKLHARGPIGLEGLTSEKYLVLGNAELRGI</sequence>
<dbReference type="InterPro" id="IPR012134">
    <property type="entry name" value="Glu-5-SA_DH"/>
</dbReference>
<dbReference type="NCBIfam" id="TIGR00407">
    <property type="entry name" value="proA"/>
    <property type="match status" value="1"/>
</dbReference>
<accession>A0A381T8W4</accession>
<dbReference type="PIRSF" id="PIRSF000151">
    <property type="entry name" value="GPR"/>
    <property type="match status" value="1"/>
</dbReference>
<feature type="domain" description="Aldehyde dehydrogenase" evidence="8">
    <location>
        <begin position="10"/>
        <end position="283"/>
    </location>
</feature>
<dbReference type="UniPathway" id="UPA00098">
    <property type="reaction ID" value="UER00360"/>
</dbReference>
<proteinExistence type="inferred from homology"/>
<keyword evidence="5" id="KW-0521">NADP</keyword>
<protein>
    <recommendedName>
        <fullName evidence="2">glutamate-5-semialdehyde dehydrogenase</fullName>
        <ecNumber evidence="2">1.2.1.41</ecNumber>
    </recommendedName>
</protein>
<dbReference type="PANTHER" id="PTHR11063">
    <property type="entry name" value="GLUTAMATE SEMIALDEHYDE DEHYDROGENASE"/>
    <property type="match status" value="1"/>
</dbReference>
<dbReference type="InterPro" id="IPR020593">
    <property type="entry name" value="G-glutamylP_reductase_CS"/>
</dbReference>
<evidence type="ECO:0000256" key="2">
    <source>
        <dbReference type="ARBA" id="ARBA00013002"/>
    </source>
</evidence>
<dbReference type="Pfam" id="PF00171">
    <property type="entry name" value="Aldedh"/>
    <property type="match status" value="1"/>
</dbReference>
<evidence type="ECO:0000256" key="4">
    <source>
        <dbReference type="ARBA" id="ARBA00022650"/>
    </source>
</evidence>
<dbReference type="NCBIfam" id="NF001221">
    <property type="entry name" value="PRK00197.1"/>
    <property type="match status" value="1"/>
</dbReference>